<sequence>MRKWAVFSVSVACLLFLSSCTGATSQSTKAQMPPPPTSPPVVVPTIGPVPASCPVSTPKLHTISPHIATVVGQTPVWATWGPTSIYHEELMLPPGRPPTNYDPANGWEVRKIIWEVGPHYTQPISIHGHDLSDHAPVLIQLGDTPSPNAVLNPHHPDHPVSVVGDGWAEWGSYLIVPRAGCYTLEVSWSKGQWAMTFAFGA</sequence>
<keyword evidence="3" id="KW-1185">Reference proteome</keyword>
<accession>A0A4P6JZD1</accession>
<organism evidence="2 3">
    <name type="scientific">Ktedonosporobacter rubrisoli</name>
    <dbReference type="NCBI Taxonomy" id="2509675"/>
    <lineage>
        <taxon>Bacteria</taxon>
        <taxon>Bacillati</taxon>
        <taxon>Chloroflexota</taxon>
        <taxon>Ktedonobacteria</taxon>
        <taxon>Ktedonobacterales</taxon>
        <taxon>Ktedonosporobacteraceae</taxon>
        <taxon>Ktedonosporobacter</taxon>
    </lineage>
</organism>
<dbReference type="RefSeq" id="WP_129891915.1">
    <property type="nucleotide sequence ID" value="NZ_CP035758.1"/>
</dbReference>
<feature type="chain" id="PRO_5020391624" evidence="1">
    <location>
        <begin position="24"/>
        <end position="201"/>
    </location>
</feature>
<protein>
    <submittedName>
        <fullName evidence="2">Uncharacterized protein</fullName>
    </submittedName>
</protein>
<dbReference type="KEGG" id="kbs:EPA93_34750"/>
<feature type="signal peptide" evidence="1">
    <location>
        <begin position="1"/>
        <end position="23"/>
    </location>
</feature>
<keyword evidence="1" id="KW-0732">Signal</keyword>
<gene>
    <name evidence="2" type="ORF">EPA93_34750</name>
</gene>
<evidence type="ECO:0000313" key="2">
    <source>
        <dbReference type="EMBL" id="QBD80853.1"/>
    </source>
</evidence>
<dbReference type="EMBL" id="CP035758">
    <property type="protein sequence ID" value="QBD80853.1"/>
    <property type="molecule type" value="Genomic_DNA"/>
</dbReference>
<dbReference type="PROSITE" id="PS51257">
    <property type="entry name" value="PROKAR_LIPOPROTEIN"/>
    <property type="match status" value="1"/>
</dbReference>
<name>A0A4P6JZD1_KTERU</name>
<reference evidence="2 3" key="1">
    <citation type="submission" date="2019-01" db="EMBL/GenBank/DDBJ databases">
        <title>Ktedonosporobacter rubrisoli SCAWS-G2.</title>
        <authorList>
            <person name="Huang Y."/>
            <person name="Yan B."/>
        </authorList>
    </citation>
    <scope>NUCLEOTIDE SEQUENCE [LARGE SCALE GENOMIC DNA]</scope>
    <source>
        <strain evidence="2 3">SCAWS-G2</strain>
    </source>
</reference>
<dbReference type="Proteomes" id="UP000290365">
    <property type="component" value="Chromosome"/>
</dbReference>
<proteinExistence type="predicted"/>
<evidence type="ECO:0000256" key="1">
    <source>
        <dbReference type="SAM" id="SignalP"/>
    </source>
</evidence>
<evidence type="ECO:0000313" key="3">
    <source>
        <dbReference type="Proteomes" id="UP000290365"/>
    </source>
</evidence>
<dbReference type="AlphaFoldDB" id="A0A4P6JZD1"/>